<dbReference type="Pfam" id="PF00717">
    <property type="entry name" value="Peptidase_S24"/>
    <property type="match status" value="1"/>
</dbReference>
<keyword evidence="2" id="KW-0238">DNA-binding</keyword>
<dbReference type="EMBL" id="VHLG01000012">
    <property type="protein sequence ID" value="TPW28585.1"/>
    <property type="molecule type" value="Genomic_DNA"/>
</dbReference>
<comment type="caution">
    <text evidence="5">The sequence shown here is derived from an EMBL/GenBank/DDBJ whole genome shotgun (WGS) entry which is preliminary data.</text>
</comment>
<dbReference type="PROSITE" id="PS50943">
    <property type="entry name" value="HTH_CROC1"/>
    <property type="match status" value="1"/>
</dbReference>
<accession>A0A506U6J1</accession>
<reference evidence="5 6" key="1">
    <citation type="submission" date="2019-06" db="EMBL/GenBank/DDBJ databases">
        <authorList>
            <person name="Li M."/>
        </authorList>
    </citation>
    <scope>NUCLEOTIDE SEQUENCE [LARGE SCALE GENOMIC DNA]</scope>
    <source>
        <strain evidence="5 6">BGMRC2036</strain>
    </source>
</reference>
<dbReference type="CDD" id="cd00093">
    <property type="entry name" value="HTH_XRE"/>
    <property type="match status" value="1"/>
</dbReference>
<evidence type="ECO:0000313" key="5">
    <source>
        <dbReference type="EMBL" id="TPW28585.1"/>
    </source>
</evidence>
<dbReference type="InterPro" id="IPR010982">
    <property type="entry name" value="Lambda_DNA-bd_dom_sf"/>
</dbReference>
<dbReference type="InterPro" id="IPR036286">
    <property type="entry name" value="LexA/Signal_pep-like_sf"/>
</dbReference>
<gene>
    <name evidence="5" type="ORF">FJU08_17430</name>
</gene>
<protein>
    <submittedName>
        <fullName evidence="5">Helix-turn-helix domain-containing protein</fullName>
    </submittedName>
</protein>
<dbReference type="InterPro" id="IPR001387">
    <property type="entry name" value="Cro/C1-type_HTH"/>
</dbReference>
<evidence type="ECO:0000256" key="2">
    <source>
        <dbReference type="ARBA" id="ARBA00023125"/>
    </source>
</evidence>
<name>A0A506U6J1_9HYPH</name>
<dbReference type="Gene3D" id="2.10.109.10">
    <property type="entry name" value="Umud Fragment, subunit A"/>
    <property type="match status" value="1"/>
</dbReference>
<evidence type="ECO:0000313" key="6">
    <source>
        <dbReference type="Proteomes" id="UP000318801"/>
    </source>
</evidence>
<keyword evidence="1" id="KW-0805">Transcription regulation</keyword>
<feature type="domain" description="HTH cro/C1-type" evidence="4">
    <location>
        <begin position="21"/>
        <end position="75"/>
    </location>
</feature>
<dbReference type="InterPro" id="IPR039418">
    <property type="entry name" value="LexA-like"/>
</dbReference>
<proteinExistence type="predicted"/>
<dbReference type="Pfam" id="PF01381">
    <property type="entry name" value="HTH_3"/>
    <property type="match status" value="1"/>
</dbReference>
<evidence type="ECO:0000256" key="3">
    <source>
        <dbReference type="ARBA" id="ARBA00023163"/>
    </source>
</evidence>
<keyword evidence="3" id="KW-0804">Transcription</keyword>
<keyword evidence="6" id="KW-1185">Reference proteome</keyword>
<dbReference type="SUPFAM" id="SSF47413">
    <property type="entry name" value="lambda repressor-like DNA-binding domains"/>
    <property type="match status" value="1"/>
</dbReference>
<dbReference type="GO" id="GO:0003677">
    <property type="term" value="F:DNA binding"/>
    <property type="evidence" value="ECO:0007669"/>
    <property type="project" value="UniProtKB-KW"/>
</dbReference>
<dbReference type="RefSeq" id="WP_141150303.1">
    <property type="nucleotide sequence ID" value="NZ_VHLG01000012.1"/>
</dbReference>
<dbReference type="OrthoDB" id="7363968at2"/>
<organism evidence="5 6">
    <name type="scientific">Martelella alba</name>
    <dbReference type="NCBI Taxonomy" id="2590451"/>
    <lineage>
        <taxon>Bacteria</taxon>
        <taxon>Pseudomonadati</taxon>
        <taxon>Pseudomonadota</taxon>
        <taxon>Alphaproteobacteria</taxon>
        <taxon>Hyphomicrobiales</taxon>
        <taxon>Aurantimonadaceae</taxon>
        <taxon>Martelella</taxon>
    </lineage>
</organism>
<evidence type="ECO:0000256" key="1">
    <source>
        <dbReference type="ARBA" id="ARBA00023015"/>
    </source>
</evidence>
<dbReference type="Proteomes" id="UP000318801">
    <property type="component" value="Unassembled WGS sequence"/>
</dbReference>
<dbReference type="AlphaFoldDB" id="A0A506U6J1"/>
<dbReference type="SMART" id="SM00530">
    <property type="entry name" value="HTH_XRE"/>
    <property type="match status" value="1"/>
</dbReference>
<dbReference type="InterPro" id="IPR015927">
    <property type="entry name" value="Peptidase_S24_S26A/B/C"/>
</dbReference>
<dbReference type="PANTHER" id="PTHR40661:SF3">
    <property type="entry name" value="FELS-1 PROPHAGE TRANSCRIPTIONAL REGULATOR"/>
    <property type="match status" value="1"/>
</dbReference>
<dbReference type="PANTHER" id="PTHR40661">
    <property type="match status" value="1"/>
</dbReference>
<dbReference type="Gene3D" id="1.10.260.40">
    <property type="entry name" value="lambda repressor-like DNA-binding domains"/>
    <property type="match status" value="1"/>
</dbReference>
<evidence type="ECO:0000259" key="4">
    <source>
        <dbReference type="PROSITE" id="PS50943"/>
    </source>
</evidence>
<dbReference type="SUPFAM" id="SSF51306">
    <property type="entry name" value="LexA/Signal peptidase"/>
    <property type="match status" value="1"/>
</dbReference>
<sequence>MTNLSDLGNVPTMNNDWKKRIEAALQAKGMSMKAASLKAGRGETFVRDMLKRNREPSFENLKALARVLDIDEADLDNAPRGGFEIPLMGYVGAGAQIEPDFEQVPPEGLEQITMPLPMPADMIAFQVRGSSMLPVYRDGMVIVVFKDQKRPIEWFFGREAVVRTADGRRFIKTIMRGSPVTLTSFNAAPIEGTEPIWLGEIFAILPQESLGNGYH</sequence>
<dbReference type="CDD" id="cd06529">
    <property type="entry name" value="S24_LexA-like"/>
    <property type="match status" value="1"/>
</dbReference>